<evidence type="ECO:0000313" key="3">
    <source>
        <dbReference type="Proteomes" id="UP000470010"/>
    </source>
</evidence>
<evidence type="ECO:0000313" key="2">
    <source>
        <dbReference type="EMBL" id="MRX80079.1"/>
    </source>
</evidence>
<keyword evidence="3" id="KW-1185">Reference proteome</keyword>
<evidence type="ECO:0000256" key="1">
    <source>
        <dbReference type="SAM" id="SignalP"/>
    </source>
</evidence>
<accession>A0A7K0GA58</accession>
<dbReference type="PROSITE" id="PS51257">
    <property type="entry name" value="PROKAR_LIPOPROTEIN"/>
    <property type="match status" value="1"/>
</dbReference>
<comment type="caution">
    <text evidence="2">The sequence shown here is derived from an EMBL/GenBank/DDBJ whole genome shotgun (WGS) entry which is preliminary data.</text>
</comment>
<keyword evidence="1" id="KW-0732">Signal</keyword>
<protein>
    <recommendedName>
        <fullName evidence="4">DUF3592 domain-containing protein</fullName>
    </recommendedName>
</protein>
<feature type="signal peptide" evidence="1">
    <location>
        <begin position="1"/>
        <end position="33"/>
    </location>
</feature>
<dbReference type="Proteomes" id="UP000470010">
    <property type="component" value="Unassembled WGS sequence"/>
</dbReference>
<sequence>MKHPSPQVSKVSAVVVLVLLACAAGIAVLYCHAAQQADVAVETTGGWDDAMHYSSGTVISCDQEHHTVTVHIDTDSSGFDAGSRPVFSFKDTVDLSWVQAGDRVTVFHWSPYEDPTIPVPARSISQSDE</sequence>
<reference evidence="3" key="1">
    <citation type="submission" date="2019-08" db="EMBL/GenBank/DDBJ databases">
        <title>Arthrobacter sp. nov., isolated from plateau pika and Tibetan wild ass.</title>
        <authorList>
            <person name="Ge Y."/>
        </authorList>
    </citation>
    <scope>NUCLEOTIDE SEQUENCE [LARGE SCALE GENOMIC DNA]</scope>
    <source>
        <strain evidence="3">HF-1365</strain>
    </source>
</reference>
<dbReference type="EMBL" id="VTFZ01000006">
    <property type="protein sequence ID" value="MRX80079.1"/>
    <property type="molecule type" value="Genomic_DNA"/>
</dbReference>
<feature type="chain" id="PRO_5029546621" description="DUF3592 domain-containing protein" evidence="1">
    <location>
        <begin position="34"/>
        <end position="129"/>
    </location>
</feature>
<evidence type="ECO:0008006" key="4">
    <source>
        <dbReference type="Google" id="ProtNLM"/>
    </source>
</evidence>
<proteinExistence type="predicted"/>
<organism evidence="2 3">
    <name type="scientific">Enorma shizhengliae</name>
    <dbReference type="NCBI Taxonomy" id="2606615"/>
    <lineage>
        <taxon>Bacteria</taxon>
        <taxon>Bacillati</taxon>
        <taxon>Actinomycetota</taxon>
        <taxon>Coriobacteriia</taxon>
        <taxon>Coriobacteriales</taxon>
        <taxon>Coriobacteriaceae</taxon>
        <taxon>Enorma</taxon>
    </lineage>
</organism>
<dbReference type="RefSeq" id="WP_144688316.1">
    <property type="nucleotide sequence ID" value="NZ_VLLQ01000007.1"/>
</dbReference>
<dbReference type="AlphaFoldDB" id="A0A7K0GA58"/>
<name>A0A7K0GA58_9ACTN</name>
<gene>
    <name evidence="2" type="ORF">GJE22_05675</name>
</gene>